<keyword evidence="5" id="KW-0732">Signal</keyword>
<dbReference type="InterPro" id="IPR036909">
    <property type="entry name" value="Cyt_c-like_dom_sf"/>
</dbReference>
<dbReference type="GO" id="GO:0020037">
    <property type="term" value="F:heme binding"/>
    <property type="evidence" value="ECO:0007669"/>
    <property type="project" value="InterPro"/>
</dbReference>
<sequence length="383" mass="41517">MRLSFAGCGWRVAAVAALLAIAPGCGGCGQQIEYPPSFTFPARADRVVLKLPDKPAPAINTAGKRDDEIAGLDALGGRTVDPTTVPADARAGLEAFLKDTFGTPAEPVDVPGQLKLAKMYVAEGAKLFKRHCVDCHNITGDGRGAKSGQFVVPFPRDYRQGVFKFSTSGDATKPRRADLLRTLNDGLKGTAMPSFALLQEGERDLLAGYVIYLSVRGQVEFESLRALIEGQPNDPGARLRNAIREWEKAEAAPPLAAEPNDGEPESPAYQEAVRRGHTLFIARTEDACVTCHADYGRKPVLRYDVWGTVAKPAVLTEPLLKGGNRAEDVYARIRYGIPSVGMPAHAPPKYTERDVWDLVRFVTAAPYRVKLPPDVRAVVYPNP</sequence>
<keyword evidence="1 4" id="KW-0349">Heme</keyword>
<keyword evidence="8" id="KW-1185">Reference proteome</keyword>
<protein>
    <recommendedName>
        <fullName evidence="6">Cytochrome c domain-containing protein</fullName>
    </recommendedName>
</protein>
<gene>
    <name evidence="7" type="ORF">FTUN_1359</name>
</gene>
<proteinExistence type="predicted"/>
<evidence type="ECO:0000313" key="8">
    <source>
        <dbReference type="Proteomes" id="UP000503447"/>
    </source>
</evidence>
<dbReference type="SUPFAM" id="SSF46626">
    <property type="entry name" value="Cytochrome c"/>
    <property type="match status" value="2"/>
</dbReference>
<evidence type="ECO:0000259" key="6">
    <source>
        <dbReference type="PROSITE" id="PS51007"/>
    </source>
</evidence>
<dbReference type="Gene3D" id="1.10.760.10">
    <property type="entry name" value="Cytochrome c-like domain"/>
    <property type="match status" value="2"/>
</dbReference>
<dbReference type="GO" id="GO:0046872">
    <property type="term" value="F:metal ion binding"/>
    <property type="evidence" value="ECO:0007669"/>
    <property type="project" value="UniProtKB-KW"/>
</dbReference>
<keyword evidence="2 4" id="KW-0479">Metal-binding</keyword>
<dbReference type="RefSeq" id="WP_171469967.1">
    <property type="nucleotide sequence ID" value="NZ_CP053452.2"/>
</dbReference>
<name>A0A6M5YIH3_9BACT</name>
<keyword evidence="3 4" id="KW-0408">Iron</keyword>
<accession>A0A6M5YIH3</accession>
<dbReference type="KEGG" id="ftj:FTUN_1359"/>
<evidence type="ECO:0000256" key="4">
    <source>
        <dbReference type="PROSITE-ProRule" id="PRU00433"/>
    </source>
</evidence>
<feature type="signal peptide" evidence="5">
    <location>
        <begin position="1"/>
        <end position="27"/>
    </location>
</feature>
<dbReference type="AlphaFoldDB" id="A0A6M5YIH3"/>
<reference evidence="8" key="1">
    <citation type="submission" date="2020-05" db="EMBL/GenBank/DDBJ databases">
        <title>Frigoriglobus tundricola gen. nov., sp. nov., a psychrotolerant cellulolytic planctomycete of the family Gemmataceae with two divergent copies of 16S rRNA gene.</title>
        <authorList>
            <person name="Kulichevskaya I.S."/>
            <person name="Ivanova A.A."/>
            <person name="Naumoff D.G."/>
            <person name="Beletsky A.V."/>
            <person name="Rijpstra W.I.C."/>
            <person name="Sinninghe Damste J.S."/>
            <person name="Mardanov A.V."/>
            <person name="Ravin N.V."/>
            <person name="Dedysh S.N."/>
        </authorList>
    </citation>
    <scope>NUCLEOTIDE SEQUENCE [LARGE SCALE GENOMIC DNA]</scope>
    <source>
        <strain evidence="8">PL17</strain>
    </source>
</reference>
<dbReference type="Pfam" id="PF13442">
    <property type="entry name" value="Cytochrome_CBB3"/>
    <property type="match status" value="2"/>
</dbReference>
<evidence type="ECO:0000256" key="1">
    <source>
        <dbReference type="ARBA" id="ARBA00022617"/>
    </source>
</evidence>
<dbReference type="Proteomes" id="UP000503447">
    <property type="component" value="Chromosome"/>
</dbReference>
<organism evidence="7 8">
    <name type="scientific">Frigoriglobus tundricola</name>
    <dbReference type="NCBI Taxonomy" id="2774151"/>
    <lineage>
        <taxon>Bacteria</taxon>
        <taxon>Pseudomonadati</taxon>
        <taxon>Planctomycetota</taxon>
        <taxon>Planctomycetia</taxon>
        <taxon>Gemmatales</taxon>
        <taxon>Gemmataceae</taxon>
        <taxon>Frigoriglobus</taxon>
    </lineage>
</organism>
<dbReference type="PROSITE" id="PS51007">
    <property type="entry name" value="CYTC"/>
    <property type="match status" value="2"/>
</dbReference>
<dbReference type="GO" id="GO:0009055">
    <property type="term" value="F:electron transfer activity"/>
    <property type="evidence" value="ECO:0007669"/>
    <property type="project" value="InterPro"/>
</dbReference>
<feature type="domain" description="Cytochrome c" evidence="6">
    <location>
        <begin position="119"/>
        <end position="214"/>
    </location>
</feature>
<feature type="chain" id="PRO_5026649636" description="Cytochrome c domain-containing protein" evidence="5">
    <location>
        <begin position="28"/>
        <end position="383"/>
    </location>
</feature>
<evidence type="ECO:0000313" key="7">
    <source>
        <dbReference type="EMBL" id="QJW93847.1"/>
    </source>
</evidence>
<evidence type="ECO:0000256" key="5">
    <source>
        <dbReference type="SAM" id="SignalP"/>
    </source>
</evidence>
<feature type="domain" description="Cytochrome c" evidence="6">
    <location>
        <begin position="271"/>
        <end position="366"/>
    </location>
</feature>
<evidence type="ECO:0000256" key="2">
    <source>
        <dbReference type="ARBA" id="ARBA00022723"/>
    </source>
</evidence>
<dbReference type="EMBL" id="CP053452">
    <property type="protein sequence ID" value="QJW93847.1"/>
    <property type="molecule type" value="Genomic_DNA"/>
</dbReference>
<dbReference type="InterPro" id="IPR009056">
    <property type="entry name" value="Cyt_c-like_dom"/>
</dbReference>
<evidence type="ECO:0000256" key="3">
    <source>
        <dbReference type="ARBA" id="ARBA00023004"/>
    </source>
</evidence>